<dbReference type="Gene3D" id="1.25.40.10">
    <property type="entry name" value="Tetratricopeptide repeat domain"/>
    <property type="match status" value="1"/>
</dbReference>
<dbReference type="SMART" id="SM00028">
    <property type="entry name" value="TPR"/>
    <property type="match status" value="5"/>
</dbReference>
<dbReference type="SUPFAM" id="SSF48452">
    <property type="entry name" value="TPR-like"/>
    <property type="match status" value="1"/>
</dbReference>
<gene>
    <name evidence="2" type="ORF">H8K36_05565</name>
</gene>
<dbReference type="AlphaFoldDB" id="A0A923HPE6"/>
<dbReference type="Proteomes" id="UP000627446">
    <property type="component" value="Unassembled WGS sequence"/>
</dbReference>
<keyword evidence="1" id="KW-0802">TPR repeat</keyword>
<protein>
    <submittedName>
        <fullName evidence="2">Glycosyltransferase family protein</fullName>
    </submittedName>
</protein>
<reference evidence="2" key="1">
    <citation type="submission" date="2020-08" db="EMBL/GenBank/DDBJ databases">
        <title>Novel species isolated from subtropical streams in China.</title>
        <authorList>
            <person name="Lu H."/>
        </authorList>
    </citation>
    <scope>NUCLEOTIDE SEQUENCE</scope>
    <source>
        <strain evidence="2">LX22W</strain>
    </source>
</reference>
<dbReference type="GO" id="GO:0016757">
    <property type="term" value="F:glycosyltransferase activity"/>
    <property type="evidence" value="ECO:0007669"/>
    <property type="project" value="InterPro"/>
</dbReference>
<dbReference type="SUPFAM" id="SSF53756">
    <property type="entry name" value="UDP-Glycosyltransferase/glycogen phosphorylase"/>
    <property type="match status" value="1"/>
</dbReference>
<proteinExistence type="predicted"/>
<dbReference type="Pfam" id="PF13181">
    <property type="entry name" value="TPR_8"/>
    <property type="match status" value="2"/>
</dbReference>
<evidence type="ECO:0000313" key="3">
    <source>
        <dbReference type="Proteomes" id="UP000627446"/>
    </source>
</evidence>
<evidence type="ECO:0000256" key="1">
    <source>
        <dbReference type="PROSITE-ProRule" id="PRU00339"/>
    </source>
</evidence>
<accession>A0A923HPE6</accession>
<dbReference type="PROSITE" id="PS50005">
    <property type="entry name" value="TPR"/>
    <property type="match status" value="1"/>
</dbReference>
<sequence>MLGFFLGKKEESRDFKTGEMNNLVESVTAESLFKAAGEAFDRDDTVKALDLYAQVIHLQPDFEKAHVMLGFLYKERGNLLKAKLHLSKAVELKADLADAWYLLGGIASLENDAETAIKNWRRSIEISPSQEHVYVELSFALYQRKQVEEAVAVVEAGLQYFPRNIGMLQHYGNYCLYLFRYAQAMGAYMRALEQNPHSVELIFNYVVCCVVLMKLDEAFEGFAQIRRLQPDYSPALVLEGALRLKLGDFEQGWKLYEHRWNTSELTGWRFVTSKPKWDGTQSLEGKTLLIASEQGYGDTIQFCRFIPQLEKFGCTVHFVVLSPLYEMMEQMSGVTQLLRETDPLPVYDYYCDLMSVPLALQVTVESIPSASGYLRSMESRVLHWRSRLEHQKRQRRVGIVWAGNPEHKNNYLRSISFAAIQQLFALDLDFTILQKEIGAVEKQELQRFDNVHFYGDEVTTFIDTAALVELMDIVVTVDTSVAHLAGAMNKPTWVLLSYHSDWRWLLNTDRSPWYDSVRLFRQQIGEPWANVVETVKLALAK</sequence>
<dbReference type="RefSeq" id="WP_222611118.1">
    <property type="nucleotide sequence ID" value="NZ_JACOFZ010000001.1"/>
</dbReference>
<evidence type="ECO:0000313" key="2">
    <source>
        <dbReference type="EMBL" id="MBC3880835.1"/>
    </source>
</evidence>
<dbReference type="Pfam" id="PF01075">
    <property type="entry name" value="Glyco_transf_9"/>
    <property type="match status" value="1"/>
</dbReference>
<dbReference type="InterPro" id="IPR002201">
    <property type="entry name" value="Glyco_trans_9"/>
</dbReference>
<dbReference type="EMBL" id="JACOFZ010000001">
    <property type="protein sequence ID" value="MBC3880835.1"/>
    <property type="molecule type" value="Genomic_DNA"/>
</dbReference>
<dbReference type="InterPro" id="IPR052943">
    <property type="entry name" value="TMTC_O-mannosyl-trnsfr"/>
</dbReference>
<dbReference type="PANTHER" id="PTHR44809:SF1">
    <property type="entry name" value="PROTEIN O-MANNOSYL-TRANSFERASE TMTC1"/>
    <property type="match status" value="1"/>
</dbReference>
<comment type="caution">
    <text evidence="2">The sequence shown here is derived from an EMBL/GenBank/DDBJ whole genome shotgun (WGS) entry which is preliminary data.</text>
</comment>
<dbReference type="Gene3D" id="3.40.50.2000">
    <property type="entry name" value="Glycogen Phosphorylase B"/>
    <property type="match status" value="1"/>
</dbReference>
<dbReference type="InterPro" id="IPR011990">
    <property type="entry name" value="TPR-like_helical_dom_sf"/>
</dbReference>
<dbReference type="InterPro" id="IPR019734">
    <property type="entry name" value="TPR_rpt"/>
</dbReference>
<dbReference type="PANTHER" id="PTHR44809">
    <property type="match status" value="1"/>
</dbReference>
<feature type="repeat" description="TPR" evidence="1">
    <location>
        <begin position="97"/>
        <end position="130"/>
    </location>
</feature>
<keyword evidence="3" id="KW-1185">Reference proteome</keyword>
<name>A0A923HPE6_9BURK</name>
<organism evidence="2 3">
    <name type="scientific">Undibacterium nitidum</name>
    <dbReference type="NCBI Taxonomy" id="2762298"/>
    <lineage>
        <taxon>Bacteria</taxon>
        <taxon>Pseudomonadati</taxon>
        <taxon>Pseudomonadota</taxon>
        <taxon>Betaproteobacteria</taxon>
        <taxon>Burkholderiales</taxon>
        <taxon>Oxalobacteraceae</taxon>
        <taxon>Undibacterium</taxon>
    </lineage>
</organism>